<dbReference type="SUPFAM" id="SSF63491">
    <property type="entry name" value="BAG domain"/>
    <property type="match status" value="1"/>
</dbReference>
<evidence type="ECO:0000313" key="3">
    <source>
        <dbReference type="EMBL" id="KAJ1927105.1"/>
    </source>
</evidence>
<comment type="caution">
    <text evidence="3">The sequence shown here is derived from an EMBL/GenBank/DDBJ whole genome shotgun (WGS) entry which is preliminary data.</text>
</comment>
<dbReference type="SUPFAM" id="SSF54236">
    <property type="entry name" value="Ubiquitin-like"/>
    <property type="match status" value="1"/>
</dbReference>
<proteinExistence type="predicted"/>
<protein>
    <recommendedName>
        <fullName evidence="2">Ubiquitin-like domain-containing protein</fullName>
    </recommendedName>
</protein>
<dbReference type="AlphaFoldDB" id="A0A9W8E099"/>
<dbReference type="GO" id="GO:0051087">
    <property type="term" value="F:protein-folding chaperone binding"/>
    <property type="evidence" value="ECO:0007669"/>
    <property type="project" value="InterPro"/>
</dbReference>
<feature type="domain" description="Ubiquitin-like" evidence="2">
    <location>
        <begin position="23"/>
        <end position="74"/>
    </location>
</feature>
<dbReference type="OrthoDB" id="417450at2759"/>
<dbReference type="InterPro" id="IPR029071">
    <property type="entry name" value="Ubiquitin-like_domsf"/>
</dbReference>
<gene>
    <name evidence="3" type="ORF">IWQ60_003225</name>
</gene>
<reference evidence="3" key="1">
    <citation type="submission" date="2022-07" db="EMBL/GenBank/DDBJ databases">
        <title>Phylogenomic reconstructions and comparative analyses of Kickxellomycotina fungi.</title>
        <authorList>
            <person name="Reynolds N.K."/>
            <person name="Stajich J.E."/>
            <person name="Barry K."/>
            <person name="Grigoriev I.V."/>
            <person name="Crous P."/>
            <person name="Smith M.E."/>
        </authorList>
    </citation>
    <scope>NUCLEOTIDE SEQUENCE</scope>
    <source>
        <strain evidence="3">RSA 861</strain>
    </source>
</reference>
<dbReference type="Gene3D" id="3.10.20.90">
    <property type="entry name" value="Phosphatidylinositol 3-kinase Catalytic Subunit, Chain A, domain 1"/>
    <property type="match status" value="1"/>
</dbReference>
<dbReference type="Gene3D" id="1.20.58.120">
    <property type="entry name" value="BAG domain"/>
    <property type="match status" value="1"/>
</dbReference>
<keyword evidence="4" id="KW-1185">Reference proteome</keyword>
<name>A0A9W8E099_9FUNG</name>
<feature type="compositionally biased region" description="Polar residues" evidence="1">
    <location>
        <begin position="253"/>
        <end position="265"/>
    </location>
</feature>
<feature type="compositionally biased region" description="Low complexity" evidence="1">
    <location>
        <begin position="285"/>
        <end position="298"/>
    </location>
</feature>
<dbReference type="Proteomes" id="UP001150569">
    <property type="component" value="Unassembled WGS sequence"/>
</dbReference>
<accession>A0A9W8E099</accession>
<feature type="region of interest" description="Disordered" evidence="1">
    <location>
        <begin position="218"/>
        <end position="312"/>
    </location>
</feature>
<evidence type="ECO:0000256" key="1">
    <source>
        <dbReference type="SAM" id="MobiDB-lite"/>
    </source>
</evidence>
<dbReference type="Pfam" id="PF02179">
    <property type="entry name" value="BAG"/>
    <property type="match status" value="1"/>
</dbReference>
<evidence type="ECO:0000259" key="2">
    <source>
        <dbReference type="PROSITE" id="PS50053"/>
    </source>
</evidence>
<organism evidence="3 4">
    <name type="scientific">Tieghemiomyces parasiticus</name>
    <dbReference type="NCBI Taxonomy" id="78921"/>
    <lineage>
        <taxon>Eukaryota</taxon>
        <taxon>Fungi</taxon>
        <taxon>Fungi incertae sedis</taxon>
        <taxon>Zoopagomycota</taxon>
        <taxon>Kickxellomycotina</taxon>
        <taxon>Dimargaritomycetes</taxon>
        <taxon>Dimargaritales</taxon>
        <taxon>Dimargaritaceae</taxon>
        <taxon>Tieghemiomyces</taxon>
    </lineage>
</organism>
<feature type="region of interest" description="Disordered" evidence="1">
    <location>
        <begin position="83"/>
        <end position="139"/>
    </location>
</feature>
<dbReference type="InterPro" id="IPR003103">
    <property type="entry name" value="BAG_domain"/>
</dbReference>
<evidence type="ECO:0000313" key="4">
    <source>
        <dbReference type="Proteomes" id="UP001150569"/>
    </source>
</evidence>
<dbReference type="EMBL" id="JANBPT010000134">
    <property type="protein sequence ID" value="KAJ1927105.1"/>
    <property type="molecule type" value="Genomic_DNA"/>
</dbReference>
<dbReference type="InterPro" id="IPR000626">
    <property type="entry name" value="Ubiquitin-like_dom"/>
</dbReference>
<sequence length="441" mass="47475">MAISISWNHNTYKFYLNERDLGTKTLRDLKDMCSEAFSVPADAMKLVYCGGLLKDDQAPLASFGITLNTKLLVIGSAVKPPEPTPSVISVPVVQEDGPSPVSDDLSASGSSAPDSPPNMAHRPHMPMPDPRGDPADPSYYGRMPVPVDVFASSTGRSDPHGMPMPAPHFDGARPSFEHAFPNHHDLAPPNPYVGHPMSGSGFVAEPVFADPFGVNANYPSPFGPQHTGPPPQQGGRPGMGHNPFFNDQPPSNPNAWYNNNPSAANHTMGGSATGTPPLPPPPPSSMSSNASNPRPAATGPTMTTSADPVAGLLRSSNPEEQAKIDALRTLYDSAQGQFPRGVQDYENAVSDYLTRFTPNGADNRPGQAKEQDRKRLTETQRRLDELLTQHMLKLDSFDFPSSFTTARALRKAIIVHLEALANRCETATRRLKDHEARTGAH</sequence>
<dbReference type="InterPro" id="IPR036533">
    <property type="entry name" value="BAG_dom_sf"/>
</dbReference>
<feature type="compositionally biased region" description="Low complexity" evidence="1">
    <location>
        <begin position="99"/>
        <end position="113"/>
    </location>
</feature>
<dbReference type="PROSITE" id="PS50053">
    <property type="entry name" value="UBIQUITIN_2"/>
    <property type="match status" value="1"/>
</dbReference>